<dbReference type="InterPro" id="IPR041698">
    <property type="entry name" value="Methyltransf_25"/>
</dbReference>
<dbReference type="Gene3D" id="3.40.50.150">
    <property type="entry name" value="Vaccinia Virus protein VP39"/>
    <property type="match status" value="1"/>
</dbReference>
<gene>
    <name evidence="2" type="ORF">AUJ73_05195</name>
</gene>
<proteinExistence type="predicted"/>
<organism evidence="2 3">
    <name type="scientific">Candidatus Gottesmanbacteria bacterium CG1_02_37_22</name>
    <dbReference type="NCBI Taxonomy" id="1805209"/>
    <lineage>
        <taxon>Bacteria</taxon>
        <taxon>Candidatus Gottesmaniibacteriota</taxon>
    </lineage>
</organism>
<dbReference type="Proteomes" id="UP000183120">
    <property type="component" value="Unassembled WGS sequence"/>
</dbReference>
<evidence type="ECO:0000313" key="2">
    <source>
        <dbReference type="EMBL" id="OIO12651.1"/>
    </source>
</evidence>
<dbReference type="Pfam" id="PF13649">
    <property type="entry name" value="Methyltransf_25"/>
    <property type="match status" value="1"/>
</dbReference>
<accession>A0A1J4TNU3</accession>
<evidence type="ECO:0000259" key="1">
    <source>
        <dbReference type="Pfam" id="PF13649"/>
    </source>
</evidence>
<dbReference type="InterPro" id="IPR029063">
    <property type="entry name" value="SAM-dependent_MTases_sf"/>
</dbReference>
<dbReference type="AlphaFoldDB" id="A0A1J4TNU3"/>
<reference evidence="2 3" key="1">
    <citation type="journal article" date="2016" name="Environ. Microbiol.">
        <title>Genomic resolution of a cold subsurface aquifer community provides metabolic insights for novel microbes adapted to high CO concentrations.</title>
        <authorList>
            <person name="Probst A.J."/>
            <person name="Castelle C.J."/>
            <person name="Singh A."/>
            <person name="Brown C.T."/>
            <person name="Anantharaman K."/>
            <person name="Sharon I."/>
            <person name="Hug L.A."/>
            <person name="Burstein D."/>
            <person name="Emerson J.B."/>
            <person name="Thomas B.C."/>
            <person name="Banfield J.F."/>
        </authorList>
    </citation>
    <scope>NUCLEOTIDE SEQUENCE [LARGE SCALE GENOMIC DNA]</scope>
    <source>
        <strain evidence="2">CG1_02_37_22</strain>
    </source>
</reference>
<dbReference type="EMBL" id="MNUY01000083">
    <property type="protein sequence ID" value="OIO12651.1"/>
    <property type="molecule type" value="Genomic_DNA"/>
</dbReference>
<name>A0A1J4TNU3_9BACT</name>
<dbReference type="CDD" id="cd02440">
    <property type="entry name" value="AdoMet_MTases"/>
    <property type="match status" value="1"/>
</dbReference>
<evidence type="ECO:0000313" key="3">
    <source>
        <dbReference type="Proteomes" id="UP000183120"/>
    </source>
</evidence>
<comment type="caution">
    <text evidence="2">The sequence shown here is derived from an EMBL/GenBank/DDBJ whole genome shotgun (WGS) entry which is preliminary data.</text>
</comment>
<sequence length="184" mass="22237">MRIIPNLRELIIEKIGYRFFPCLYNRSHDPLFQSIKSITPKDFFHRYIYDLGCGDGENTVRIQKIFKPKKIVACDRSKPMLERVKKKGFEVQYLDFNTEFPKGEMAVFTYSLHHAYNKEDVLEKAKDNFKYLFICEPYLSLFHFFNWGHVPSKKEWINLFDKILKKYKLFEYENNLIVFYKVNS</sequence>
<dbReference type="STRING" id="1805209.AUJ73_05195"/>
<feature type="domain" description="Methyltransferase" evidence="1">
    <location>
        <begin position="48"/>
        <end position="124"/>
    </location>
</feature>
<protein>
    <recommendedName>
        <fullName evidence="1">Methyltransferase domain-containing protein</fullName>
    </recommendedName>
</protein>
<dbReference type="SUPFAM" id="SSF53335">
    <property type="entry name" value="S-adenosyl-L-methionine-dependent methyltransferases"/>
    <property type="match status" value="1"/>
</dbReference>